<evidence type="ECO:0000313" key="10">
    <source>
        <dbReference type="Proteomes" id="UP000027586"/>
    </source>
</evidence>
<dbReference type="EMBL" id="CBTN010000012">
    <property type="protein sequence ID" value="CDH52054.1"/>
    <property type="molecule type" value="Genomic_DNA"/>
</dbReference>
<name>A0A068RQ02_9FUNG</name>
<feature type="domain" description="Golgin subfamily A member 7/ERF4" evidence="8">
    <location>
        <begin position="151"/>
        <end position="264"/>
    </location>
</feature>
<sequence>MAQQIPSTFSSEPLGTTTRRRRRHTWSILVVTAGDDDGDGSTFIKYKSSSSSSSSSVHHRKAISFDTTPLLRYHLPHQCSDPAIASNNSSNNPCLTKTECIQQNAMATRSSMSPSFASFPPNNNNDNNTIGNQAVDHYSIDITRRIPQRAIRVERDYTRGDGITQFSTAYPPQLAGKITIEQFQHTIQGINKLLMDAERVSWLTVFDNIMEILTIYTWPILFSNHYQRCIRRVLQFIESENENLYHQHGLSISNPVRFAFLFLEFKVYDD</sequence>
<dbReference type="OrthoDB" id="2190159at2759"/>
<comment type="caution">
    <text evidence="9">The sequence shown here is derived from an EMBL/GenBank/DDBJ whole genome shotgun (WGS) entry which is preliminary data.</text>
</comment>
<evidence type="ECO:0000313" key="9">
    <source>
        <dbReference type="EMBL" id="CDH52054.1"/>
    </source>
</evidence>
<evidence type="ECO:0000259" key="8">
    <source>
        <dbReference type="Pfam" id="PF10256"/>
    </source>
</evidence>
<dbReference type="GO" id="GO:0006612">
    <property type="term" value="P:protein targeting to membrane"/>
    <property type="evidence" value="ECO:0007669"/>
    <property type="project" value="TreeGrafter"/>
</dbReference>
<feature type="region of interest" description="Disordered" evidence="7">
    <location>
        <begin position="1"/>
        <end position="20"/>
    </location>
</feature>
<comment type="subunit">
    <text evidence="3">Interacts with ERF2.</text>
</comment>
<comment type="subcellular location">
    <subcellularLocation>
        <location evidence="1">Endoplasmic reticulum membrane</location>
        <topology evidence="1">Peripheral membrane protein</topology>
    </subcellularLocation>
</comment>
<evidence type="ECO:0000256" key="5">
    <source>
        <dbReference type="ARBA" id="ARBA00022824"/>
    </source>
</evidence>
<dbReference type="STRING" id="1263082.A0A068RQ02"/>
<dbReference type="InterPro" id="IPR051371">
    <property type="entry name" value="Ras_palmitoyltransferase"/>
</dbReference>
<comment type="similarity">
    <text evidence="2">Belongs to the ERF4 family.</text>
</comment>
<accession>A0A068RQ02</accession>
<evidence type="ECO:0000256" key="1">
    <source>
        <dbReference type="ARBA" id="ARBA00004406"/>
    </source>
</evidence>
<dbReference type="Proteomes" id="UP000027586">
    <property type="component" value="Unassembled WGS sequence"/>
</dbReference>
<dbReference type="GO" id="GO:0031211">
    <property type="term" value="C:endoplasmic reticulum palmitoyltransferase complex"/>
    <property type="evidence" value="ECO:0007669"/>
    <property type="project" value="TreeGrafter"/>
</dbReference>
<dbReference type="GO" id="GO:0005789">
    <property type="term" value="C:endoplasmic reticulum membrane"/>
    <property type="evidence" value="ECO:0007669"/>
    <property type="project" value="UniProtKB-SubCell"/>
</dbReference>
<keyword evidence="5" id="KW-0256">Endoplasmic reticulum</keyword>
<reference evidence="9" key="1">
    <citation type="submission" date="2013-08" db="EMBL/GenBank/DDBJ databases">
        <title>Gene expansion shapes genome architecture in the human pathogen Lichtheimia corymbifera: an evolutionary genomics analysis in the ancient terrestrial Mucorales (Mucoromycotina).</title>
        <authorList>
            <person name="Schwartze V.U."/>
            <person name="Winter S."/>
            <person name="Shelest E."/>
            <person name="Marcet-Houben M."/>
            <person name="Horn F."/>
            <person name="Wehner S."/>
            <person name="Hoffmann K."/>
            <person name="Riege K."/>
            <person name="Sammeth M."/>
            <person name="Nowrousian M."/>
            <person name="Valiante V."/>
            <person name="Linde J."/>
            <person name="Jacobsen I.D."/>
            <person name="Marz M."/>
            <person name="Brakhage A.A."/>
            <person name="Gabaldon T."/>
            <person name="Bocker S."/>
            <person name="Voigt K."/>
        </authorList>
    </citation>
    <scope>NUCLEOTIDE SEQUENCE [LARGE SCALE GENOMIC DNA]</scope>
    <source>
        <strain evidence="9">FSU 9682</strain>
    </source>
</reference>
<dbReference type="Pfam" id="PF10256">
    <property type="entry name" value="Erf4"/>
    <property type="match status" value="1"/>
</dbReference>
<organism evidence="9 10">
    <name type="scientific">Lichtheimia corymbifera JMRC:FSU:9682</name>
    <dbReference type="NCBI Taxonomy" id="1263082"/>
    <lineage>
        <taxon>Eukaryota</taxon>
        <taxon>Fungi</taxon>
        <taxon>Fungi incertae sedis</taxon>
        <taxon>Mucoromycota</taxon>
        <taxon>Mucoromycotina</taxon>
        <taxon>Mucoromycetes</taxon>
        <taxon>Mucorales</taxon>
        <taxon>Lichtheimiaceae</taxon>
        <taxon>Lichtheimia</taxon>
    </lineage>
</organism>
<evidence type="ECO:0000256" key="6">
    <source>
        <dbReference type="ARBA" id="ARBA00023136"/>
    </source>
</evidence>
<dbReference type="PANTHER" id="PTHR13254:SF0">
    <property type="entry name" value="GOLGIN SUBFAMILY A MEMBER 7_ERF4 DOMAIN-CONTAINING PROTEIN"/>
    <property type="match status" value="1"/>
</dbReference>
<dbReference type="PANTHER" id="PTHR13254">
    <property type="entry name" value="GOLGI AUTOANTIGEN, GOLGIN SUBFAMILY A, 7"/>
    <property type="match status" value="1"/>
</dbReference>
<dbReference type="VEuPathDB" id="FungiDB:LCOR_03583.1"/>
<keyword evidence="10" id="KW-1185">Reference proteome</keyword>
<feature type="compositionally biased region" description="Polar residues" evidence="7">
    <location>
        <begin position="1"/>
        <end position="15"/>
    </location>
</feature>
<evidence type="ECO:0000256" key="7">
    <source>
        <dbReference type="SAM" id="MobiDB-lite"/>
    </source>
</evidence>
<dbReference type="AlphaFoldDB" id="A0A068RQ02"/>
<protein>
    <recommendedName>
        <fullName evidence="4">Ras modification protein ERF4</fullName>
    </recommendedName>
</protein>
<evidence type="ECO:0000256" key="4">
    <source>
        <dbReference type="ARBA" id="ARBA00018463"/>
    </source>
</evidence>
<keyword evidence="6" id="KW-0472">Membrane</keyword>
<proteinExistence type="inferred from homology"/>
<dbReference type="InterPro" id="IPR019383">
    <property type="entry name" value="Golgin_A_7/ERF4"/>
</dbReference>
<evidence type="ECO:0000256" key="3">
    <source>
        <dbReference type="ARBA" id="ARBA00011396"/>
    </source>
</evidence>
<evidence type="ECO:0000256" key="2">
    <source>
        <dbReference type="ARBA" id="ARBA00007732"/>
    </source>
</evidence>
<gene>
    <name evidence="9" type="ORF">LCOR_03583.1</name>
</gene>